<sequence>MRGIMFSVELKYIDIEDVVLDTEIVKKIPEEIARDNCLIALKKVNEKFMIVIGKKLNFPLIEELKFILGSELLFFKSNQKKIYQLINTYYCRQNLDLALKDIKFHKDISELTMNFTSYGNKFQNSPVVKAINYIIDKAIDERASDLHIEPFQSSVTIRMRIDGIIGEYIKIPLNVYPLLCTRIKIMADMNIAEKRMPQDGKIKYVKQKLNYDLRVSTLPTIYGEKIVIRILYKDEGIKHLNTLGFLKQDEKKIRNMISKGHGLILAVGPTGSGKSTTLYSILNTMDKYEKNIVSIEDPVEYTVENINQVNVNSKIGLDFAKGLRSILRQDPDVIMLGEIRDEETAHIAIRAAVTGHLVISTLHTNDALESIVRLKDMGIAEYFIEDALIGIISQRLVRKICPYCKTKYVPSSREVKELNLLSTDVLYRGEGCIKCNYTGYKGRTVAYEIVHSGHIEKGCLKNNIANIREKVKQSNMVSLKQNCIELIKSGVTTYEEFLRISF</sequence>
<dbReference type="KEGG" id="ckr:CKR_1103"/>
<organism evidence="5 6">
    <name type="scientific">Clostridium kluyveri (strain NBRC 12016)</name>
    <dbReference type="NCBI Taxonomy" id="583346"/>
    <lineage>
        <taxon>Bacteria</taxon>
        <taxon>Bacillati</taxon>
        <taxon>Bacillota</taxon>
        <taxon>Clostridia</taxon>
        <taxon>Eubacteriales</taxon>
        <taxon>Clostridiaceae</taxon>
        <taxon>Clostridium</taxon>
    </lineage>
</organism>
<keyword evidence="2" id="KW-0547">Nucleotide-binding</keyword>
<dbReference type="SUPFAM" id="SSF52540">
    <property type="entry name" value="P-loop containing nucleoside triphosphate hydrolases"/>
    <property type="match status" value="1"/>
</dbReference>
<evidence type="ECO:0000256" key="3">
    <source>
        <dbReference type="ARBA" id="ARBA00022840"/>
    </source>
</evidence>
<dbReference type="Gene3D" id="3.30.450.90">
    <property type="match status" value="1"/>
</dbReference>
<dbReference type="EMBL" id="AP009049">
    <property type="protein sequence ID" value="BAH06154.1"/>
    <property type="molecule type" value="Genomic_DNA"/>
</dbReference>
<evidence type="ECO:0000259" key="4">
    <source>
        <dbReference type="PROSITE" id="PS00662"/>
    </source>
</evidence>
<comment type="similarity">
    <text evidence="1">Belongs to the GSP E family.</text>
</comment>
<name>B9E0X9_CLOK1</name>
<evidence type="ECO:0000313" key="5">
    <source>
        <dbReference type="EMBL" id="BAH06154.1"/>
    </source>
</evidence>
<dbReference type="Pfam" id="PF00437">
    <property type="entry name" value="T2SSE"/>
    <property type="match status" value="1"/>
</dbReference>
<dbReference type="PROSITE" id="PS00662">
    <property type="entry name" value="T2SP_E"/>
    <property type="match status" value="1"/>
</dbReference>
<dbReference type="GO" id="GO:0005524">
    <property type="term" value="F:ATP binding"/>
    <property type="evidence" value="ECO:0007669"/>
    <property type="project" value="UniProtKB-KW"/>
</dbReference>
<dbReference type="InterPro" id="IPR007831">
    <property type="entry name" value="T2SS_GspE_N"/>
</dbReference>
<dbReference type="SUPFAM" id="SSF160246">
    <property type="entry name" value="EspE N-terminal domain-like"/>
    <property type="match status" value="1"/>
</dbReference>
<reference evidence="6" key="1">
    <citation type="submission" date="2005-09" db="EMBL/GenBank/DDBJ databases">
        <title>Complete genome sequence of Clostridium kluyveri and comparative genomics of Clostridia species.</title>
        <authorList>
            <person name="Inui M."/>
            <person name="Nonaka H."/>
            <person name="Shinoda Y."/>
            <person name="Ikenaga Y."/>
            <person name="Abe M."/>
            <person name="Naito K."/>
            <person name="Vertes A.A."/>
            <person name="Yukawa H."/>
        </authorList>
    </citation>
    <scope>NUCLEOTIDE SEQUENCE [LARGE SCALE GENOMIC DNA]</scope>
    <source>
        <strain evidence="6">NBRC 12016</strain>
    </source>
</reference>
<proteinExistence type="inferred from homology"/>
<dbReference type="GO" id="GO:0005886">
    <property type="term" value="C:plasma membrane"/>
    <property type="evidence" value="ECO:0007669"/>
    <property type="project" value="TreeGrafter"/>
</dbReference>
<dbReference type="HOGENOM" id="CLU_013446_10_6_9"/>
<keyword evidence="3" id="KW-0067">ATP-binding</keyword>
<dbReference type="PANTHER" id="PTHR30258">
    <property type="entry name" value="TYPE II SECRETION SYSTEM PROTEIN GSPE-RELATED"/>
    <property type="match status" value="1"/>
</dbReference>
<dbReference type="Proteomes" id="UP000007969">
    <property type="component" value="Chromosome"/>
</dbReference>
<dbReference type="Pfam" id="PF05157">
    <property type="entry name" value="MshEN"/>
    <property type="match status" value="1"/>
</dbReference>
<feature type="domain" description="Bacterial type II secretion system protein E" evidence="4">
    <location>
        <begin position="327"/>
        <end position="341"/>
    </location>
</feature>
<dbReference type="Gene3D" id="3.40.50.300">
    <property type="entry name" value="P-loop containing nucleotide triphosphate hydrolases"/>
    <property type="match status" value="1"/>
</dbReference>
<dbReference type="InterPro" id="IPR001482">
    <property type="entry name" value="T2SS/T4SS_dom"/>
</dbReference>
<evidence type="ECO:0000313" key="6">
    <source>
        <dbReference type="Proteomes" id="UP000007969"/>
    </source>
</evidence>
<evidence type="ECO:0000256" key="2">
    <source>
        <dbReference type="ARBA" id="ARBA00022741"/>
    </source>
</evidence>
<dbReference type="AlphaFoldDB" id="B9E0X9"/>
<dbReference type="InterPro" id="IPR037257">
    <property type="entry name" value="T2SS_E_N_sf"/>
</dbReference>
<dbReference type="PANTHER" id="PTHR30258:SF1">
    <property type="entry name" value="PROTEIN TRANSPORT PROTEIN HOFB HOMOLOG"/>
    <property type="match status" value="1"/>
</dbReference>
<protein>
    <recommendedName>
        <fullName evidence="4">Bacterial type II secretion system protein E domain-containing protein</fullName>
    </recommendedName>
</protein>
<accession>B9E0X9</accession>
<dbReference type="CDD" id="cd01129">
    <property type="entry name" value="PulE-GspE-like"/>
    <property type="match status" value="1"/>
</dbReference>
<dbReference type="InterPro" id="IPR027417">
    <property type="entry name" value="P-loop_NTPase"/>
</dbReference>
<dbReference type="GO" id="GO:0016887">
    <property type="term" value="F:ATP hydrolysis activity"/>
    <property type="evidence" value="ECO:0007669"/>
    <property type="project" value="TreeGrafter"/>
</dbReference>
<evidence type="ECO:0000256" key="1">
    <source>
        <dbReference type="ARBA" id="ARBA00006611"/>
    </source>
</evidence>
<gene>
    <name evidence="5" type="ordered locus">CKR_1103</name>
</gene>
<dbReference type="Gene3D" id="3.30.300.160">
    <property type="entry name" value="Type II secretion system, protein E, N-terminal domain"/>
    <property type="match status" value="1"/>
</dbReference>